<dbReference type="AlphaFoldDB" id="A0A543KY83"/>
<dbReference type="InterPro" id="IPR036397">
    <property type="entry name" value="RNaseH_sf"/>
</dbReference>
<dbReference type="Proteomes" id="UP000319804">
    <property type="component" value="Unassembled WGS sequence"/>
</dbReference>
<comment type="caution">
    <text evidence="3">The sequence shown here is derived from an EMBL/GenBank/DDBJ whole genome shotgun (WGS) entry which is preliminary data.</text>
</comment>
<organism evidence="3 4">
    <name type="scientific">Microbacterium lacticum</name>
    <dbReference type="NCBI Taxonomy" id="33885"/>
    <lineage>
        <taxon>Bacteria</taxon>
        <taxon>Bacillati</taxon>
        <taxon>Actinomycetota</taxon>
        <taxon>Actinomycetes</taxon>
        <taxon>Micrococcales</taxon>
        <taxon>Microbacteriaceae</taxon>
        <taxon>Microbacterium</taxon>
    </lineage>
</organism>
<dbReference type="GO" id="GO:0003676">
    <property type="term" value="F:nucleic acid binding"/>
    <property type="evidence" value="ECO:0007669"/>
    <property type="project" value="InterPro"/>
</dbReference>
<feature type="region of interest" description="Disordered" evidence="1">
    <location>
        <begin position="56"/>
        <end position="77"/>
    </location>
</feature>
<evidence type="ECO:0000313" key="3">
    <source>
        <dbReference type="EMBL" id="TQN00042.1"/>
    </source>
</evidence>
<sequence>MKHKWTKPYRPQTNGKVERFNRTLAAEWAYAKPYASEAERAAAYETWLHHYNHHRPHTGIGGQTPSARVHNLTGKYT</sequence>
<dbReference type="PROSITE" id="PS50994">
    <property type="entry name" value="INTEGRASE"/>
    <property type="match status" value="1"/>
</dbReference>
<protein>
    <submittedName>
        <fullName evidence="3">Integrase-like protein</fullName>
    </submittedName>
</protein>
<keyword evidence="4" id="KW-1185">Reference proteome</keyword>
<accession>A0A543KY83</accession>
<evidence type="ECO:0000313" key="4">
    <source>
        <dbReference type="Proteomes" id="UP000319804"/>
    </source>
</evidence>
<dbReference type="GO" id="GO:0015074">
    <property type="term" value="P:DNA integration"/>
    <property type="evidence" value="ECO:0007669"/>
    <property type="project" value="InterPro"/>
</dbReference>
<reference evidence="3 4" key="1">
    <citation type="submission" date="2019-06" db="EMBL/GenBank/DDBJ databases">
        <title>Sequencing the genomes of 1000 actinobacteria strains.</title>
        <authorList>
            <person name="Klenk H.-P."/>
        </authorList>
    </citation>
    <scope>NUCLEOTIDE SEQUENCE [LARGE SCALE GENOMIC DNA]</scope>
    <source>
        <strain evidence="3 4">DSM 20427</strain>
    </source>
</reference>
<dbReference type="InterPro" id="IPR012337">
    <property type="entry name" value="RNaseH-like_sf"/>
</dbReference>
<dbReference type="Pfam" id="PF13683">
    <property type="entry name" value="rve_3"/>
    <property type="match status" value="1"/>
</dbReference>
<dbReference type="EMBL" id="VFPS01000001">
    <property type="protein sequence ID" value="TQN00042.1"/>
    <property type="molecule type" value="Genomic_DNA"/>
</dbReference>
<feature type="domain" description="Integrase catalytic" evidence="2">
    <location>
        <begin position="1"/>
        <end position="73"/>
    </location>
</feature>
<dbReference type="InterPro" id="IPR001584">
    <property type="entry name" value="Integrase_cat-core"/>
</dbReference>
<name>A0A543KY83_9MICO</name>
<dbReference type="Gene3D" id="3.30.420.10">
    <property type="entry name" value="Ribonuclease H-like superfamily/Ribonuclease H"/>
    <property type="match status" value="1"/>
</dbReference>
<evidence type="ECO:0000256" key="1">
    <source>
        <dbReference type="SAM" id="MobiDB-lite"/>
    </source>
</evidence>
<evidence type="ECO:0000259" key="2">
    <source>
        <dbReference type="PROSITE" id="PS50994"/>
    </source>
</evidence>
<dbReference type="SUPFAM" id="SSF53098">
    <property type="entry name" value="Ribonuclease H-like"/>
    <property type="match status" value="1"/>
</dbReference>
<gene>
    <name evidence="3" type="ORF">FHX68_0110</name>
</gene>
<proteinExistence type="predicted"/>